<evidence type="ECO:0000259" key="1">
    <source>
        <dbReference type="PROSITE" id="PS51671"/>
    </source>
</evidence>
<dbReference type="RefSeq" id="XP_003062127.1">
    <property type="nucleotide sequence ID" value="XM_003062081.1"/>
</dbReference>
<dbReference type="Pfam" id="PF13740">
    <property type="entry name" value="ACT_6"/>
    <property type="match status" value="1"/>
</dbReference>
<evidence type="ECO:0000313" key="2">
    <source>
        <dbReference type="EMBL" id="EEH53839.1"/>
    </source>
</evidence>
<dbReference type="InterPro" id="IPR045865">
    <property type="entry name" value="ACT-like_dom_sf"/>
</dbReference>
<evidence type="ECO:0000313" key="3">
    <source>
        <dbReference type="Proteomes" id="UP000001876"/>
    </source>
</evidence>
<dbReference type="Gene3D" id="3.30.70.260">
    <property type="match status" value="2"/>
</dbReference>
<proteinExistence type="predicted"/>
<dbReference type="OMA" id="GADNPGI"/>
<reference evidence="2 3" key="1">
    <citation type="journal article" date="2009" name="Science">
        <title>Green evolution and dynamic adaptations revealed by genomes of the marine picoeukaryotes Micromonas.</title>
        <authorList>
            <person name="Worden A.Z."/>
            <person name="Lee J.H."/>
            <person name="Mock T."/>
            <person name="Rouze P."/>
            <person name="Simmons M.P."/>
            <person name="Aerts A.L."/>
            <person name="Allen A.E."/>
            <person name="Cuvelier M.L."/>
            <person name="Derelle E."/>
            <person name="Everett M.V."/>
            <person name="Foulon E."/>
            <person name="Grimwood J."/>
            <person name="Gundlach H."/>
            <person name="Henrissat B."/>
            <person name="Napoli C."/>
            <person name="McDonald S.M."/>
            <person name="Parker M.S."/>
            <person name="Rombauts S."/>
            <person name="Salamov A."/>
            <person name="Von Dassow P."/>
            <person name="Badger J.H."/>
            <person name="Coutinho P.M."/>
            <person name="Demir E."/>
            <person name="Dubchak I."/>
            <person name="Gentemann C."/>
            <person name="Eikrem W."/>
            <person name="Gready J.E."/>
            <person name="John U."/>
            <person name="Lanier W."/>
            <person name="Lindquist E.A."/>
            <person name="Lucas S."/>
            <person name="Mayer K.F."/>
            <person name="Moreau H."/>
            <person name="Not F."/>
            <person name="Otillar R."/>
            <person name="Panaud O."/>
            <person name="Pangilinan J."/>
            <person name="Paulsen I."/>
            <person name="Piegu B."/>
            <person name="Poliakov A."/>
            <person name="Robbens S."/>
            <person name="Schmutz J."/>
            <person name="Toulza E."/>
            <person name="Wyss T."/>
            <person name="Zelensky A."/>
            <person name="Zhou K."/>
            <person name="Armbrust E.V."/>
            <person name="Bhattacharya D."/>
            <person name="Goodenough U.W."/>
            <person name="Van de Peer Y."/>
            <person name="Grigoriev I.V."/>
        </authorList>
    </citation>
    <scope>NUCLEOTIDE SEQUENCE [LARGE SCALE GENOMIC DNA]</scope>
    <source>
        <strain evidence="2 3">CCMP1545</strain>
    </source>
</reference>
<gene>
    <name evidence="2" type="ORF">MICPUCDRAFT_51623</name>
</gene>
<protein>
    <submittedName>
        <fullName evidence="2">Predicted protein</fullName>
    </submittedName>
</protein>
<accession>C1N2Q6</accession>
<dbReference type="OrthoDB" id="5345392at2759"/>
<dbReference type="eggNOG" id="ENOG502SBEX">
    <property type="taxonomic scope" value="Eukaryota"/>
</dbReference>
<dbReference type="EMBL" id="GG663745">
    <property type="protein sequence ID" value="EEH53839.1"/>
    <property type="molecule type" value="Genomic_DNA"/>
</dbReference>
<organism evidence="3">
    <name type="scientific">Micromonas pusilla (strain CCMP1545)</name>
    <name type="common">Picoplanktonic green alga</name>
    <dbReference type="NCBI Taxonomy" id="564608"/>
    <lineage>
        <taxon>Eukaryota</taxon>
        <taxon>Viridiplantae</taxon>
        <taxon>Chlorophyta</taxon>
        <taxon>Mamiellophyceae</taxon>
        <taxon>Mamiellales</taxon>
        <taxon>Mamiellaceae</taxon>
        <taxon>Micromonas</taxon>
    </lineage>
</organism>
<dbReference type="STRING" id="564608.C1N2Q6"/>
<dbReference type="InterPro" id="IPR002912">
    <property type="entry name" value="ACT_dom"/>
</dbReference>
<dbReference type="PANTHER" id="PTHR34875">
    <property type="entry name" value="UPF0237 PROTEIN MJ1558"/>
    <property type="match status" value="1"/>
</dbReference>
<dbReference type="PANTHER" id="PTHR34875:SF6">
    <property type="entry name" value="UPF0237 PROTEIN MJ1558"/>
    <property type="match status" value="1"/>
</dbReference>
<feature type="domain" description="ACT" evidence="1">
    <location>
        <begin position="88"/>
        <end position="164"/>
    </location>
</feature>
<dbReference type="InterPro" id="IPR050990">
    <property type="entry name" value="UPF0237/GcvR_regulator"/>
</dbReference>
<dbReference type="GeneID" id="9687357"/>
<feature type="domain" description="ACT" evidence="1">
    <location>
        <begin position="181"/>
        <end position="264"/>
    </location>
</feature>
<name>C1N2Q6_MICPC</name>
<dbReference type="PROSITE" id="PS51671">
    <property type="entry name" value="ACT"/>
    <property type="match status" value="2"/>
</dbReference>
<dbReference type="AlphaFoldDB" id="C1N2Q6"/>
<sequence>MTRRTCFDALRRAVASAAAASRLPPGGPRAAPAAARTTLERGRVLNDVNHHRRRRLPMMVNCAAPASLAPAAVRHWQSTAGAIQSRVIISAYGPDRPGIMSELAKIILESAGNVENSRATRLGDDSNIMMLVCFGESTDEQRRAFERRVHEIPGLTVTLRATTAKRHTDETLDAGAGRWRRIVLHGTDYPGLLHEMAGSLAQEGINIEAINTDTQKAPFGDDDLFTVDAVVEIPADADIARFKKSLDRLKQKLGVDIEVSDHEPYESVQRHK</sequence>
<dbReference type="SUPFAM" id="SSF55021">
    <property type="entry name" value="ACT-like"/>
    <property type="match status" value="2"/>
</dbReference>
<dbReference type="Proteomes" id="UP000001876">
    <property type="component" value="Unassembled WGS sequence"/>
</dbReference>
<keyword evidence="3" id="KW-1185">Reference proteome</keyword>
<dbReference type="KEGG" id="mpp:MICPUCDRAFT_51623"/>